<proteinExistence type="predicted"/>
<reference evidence="1 2" key="1">
    <citation type="submission" date="2019-12" db="EMBL/GenBank/DDBJ databases">
        <authorList>
            <person name="Li M."/>
        </authorList>
    </citation>
    <scope>NUCLEOTIDE SEQUENCE [LARGE SCALE GENOMIC DNA]</scope>
    <source>
        <strain evidence="1 2">GBMRC 2024</strain>
    </source>
</reference>
<gene>
    <name evidence="1" type="ORF">GR170_22345</name>
</gene>
<dbReference type="EMBL" id="WUMU01000031">
    <property type="protein sequence ID" value="MXN20580.1"/>
    <property type="molecule type" value="Genomic_DNA"/>
</dbReference>
<name>A0A6L7GBC7_9RHOB</name>
<comment type="caution">
    <text evidence="1">The sequence shown here is derived from an EMBL/GenBank/DDBJ whole genome shotgun (WGS) entry which is preliminary data.</text>
</comment>
<accession>A0A6L7GBC7</accession>
<dbReference type="InterPro" id="IPR052354">
    <property type="entry name" value="Cell_Wall_Dynamics_Protein"/>
</dbReference>
<dbReference type="PANTHER" id="PTHR34408:SF1">
    <property type="entry name" value="GLYCOSYL HYDROLASE FAMILY 19 DOMAIN-CONTAINING PROTEIN HI_1415"/>
    <property type="match status" value="1"/>
</dbReference>
<dbReference type="AlphaFoldDB" id="A0A6L7GBC7"/>
<evidence type="ECO:0000313" key="2">
    <source>
        <dbReference type="Proteomes" id="UP000477911"/>
    </source>
</evidence>
<sequence>MPIIDEATLFRMAGGAPDPANVASVCAGLEMRGRAFGLAQPHQLACYLAQLLHESAGLRHDREIWGPTAAQKRYEQRTDLGNSAALDGDGFLYRGRGAIQITGKDNYRAFRDWARREWRRAPDFVAEPDAVLLDPWEGLVPIWYWESRNLQRYATAGDMEMLTRRINGGLNGYADRLACYVRVALVLLDRAPGDITGFQAGAGLEADGIAGPRTRAALHQVLCAQPERGRAPAGAPWLSALLGAVLSRFDRSAA</sequence>
<dbReference type="Proteomes" id="UP000477911">
    <property type="component" value="Unassembled WGS sequence"/>
</dbReference>
<dbReference type="SUPFAM" id="SSF53955">
    <property type="entry name" value="Lysozyme-like"/>
    <property type="match status" value="1"/>
</dbReference>
<dbReference type="Gene3D" id="1.10.530.10">
    <property type="match status" value="1"/>
</dbReference>
<dbReference type="RefSeq" id="WP_160896704.1">
    <property type="nucleotide sequence ID" value="NZ_WUMU01000031.1"/>
</dbReference>
<evidence type="ECO:0000313" key="1">
    <source>
        <dbReference type="EMBL" id="MXN20580.1"/>
    </source>
</evidence>
<protein>
    <submittedName>
        <fullName evidence="1">Peptidoglycan-binding protein</fullName>
    </submittedName>
</protein>
<dbReference type="InterPro" id="IPR023346">
    <property type="entry name" value="Lysozyme-like_dom_sf"/>
</dbReference>
<keyword evidence="2" id="KW-1185">Reference proteome</keyword>
<organism evidence="1 2">
    <name type="scientific">Pseudooceanicola albus</name>
    <dbReference type="NCBI Taxonomy" id="2692189"/>
    <lineage>
        <taxon>Bacteria</taxon>
        <taxon>Pseudomonadati</taxon>
        <taxon>Pseudomonadota</taxon>
        <taxon>Alphaproteobacteria</taxon>
        <taxon>Rhodobacterales</taxon>
        <taxon>Paracoccaceae</taxon>
        <taxon>Pseudooceanicola</taxon>
    </lineage>
</organism>
<dbReference type="PANTHER" id="PTHR34408">
    <property type="entry name" value="FAMILY PROTEIN, PUTATIVE-RELATED"/>
    <property type="match status" value="1"/>
</dbReference>